<dbReference type="PANTHER" id="PTHR40045">
    <property type="entry name" value="YCGG FAMILY PROTEIN"/>
    <property type="match status" value="1"/>
</dbReference>
<evidence type="ECO:0000313" key="3">
    <source>
        <dbReference type="Proteomes" id="UP000664534"/>
    </source>
</evidence>
<dbReference type="InterPro" id="IPR014988">
    <property type="entry name" value="Uncharacterised_YqcI/YcgG"/>
</dbReference>
<accession>A0A8H3G892</accession>
<dbReference type="AlphaFoldDB" id="A0A8H3G892"/>
<dbReference type="Pfam" id="PF08892">
    <property type="entry name" value="YqcI_YcgG"/>
    <property type="match status" value="1"/>
</dbReference>
<evidence type="ECO:0000256" key="1">
    <source>
        <dbReference type="SAM" id="Phobius"/>
    </source>
</evidence>
<keyword evidence="1" id="KW-0812">Transmembrane</keyword>
<dbReference type="OrthoDB" id="3630793at2759"/>
<sequence>MADTTTSFAGPTGHSIPSPEYLASYLLIFLMGLTLASSSIVRTQLSNMMGKSSKEMQPIQNLSISEIKDGSEPELLNKYEIMNKFSQDTWQRKAYDAFAAKLSDKEKTFPCIYASKGWKDNDLIYMFLPSEDCTERTNVLAVARAILAYHPQSHKYGCNTSLVVLAPNSQTKKRAIEDYHRLFWGFCKSLRQLDPKPWPSHISEETASNRWCMCFDGKPAFMAVLTPAHEKRQTRYLPYFCFVWQPRWVFELLLTSDEKRAATLKNVRGLIDKYDHPLVHSPDIANFGDPNSSEAKEYFIWDENRPASAPWPTLLAP</sequence>
<reference evidence="2" key="1">
    <citation type="submission" date="2021-03" db="EMBL/GenBank/DDBJ databases">
        <authorList>
            <person name="Tagirdzhanova G."/>
        </authorList>
    </citation>
    <scope>NUCLEOTIDE SEQUENCE</scope>
</reference>
<dbReference type="PANTHER" id="PTHR40045:SF1">
    <property type="entry name" value="YQCI_YCGG FAMILY PROTEIN"/>
    <property type="match status" value="1"/>
</dbReference>
<dbReference type="Proteomes" id="UP000664534">
    <property type="component" value="Unassembled WGS sequence"/>
</dbReference>
<dbReference type="EMBL" id="CAJPDT010000101">
    <property type="protein sequence ID" value="CAF9937650.1"/>
    <property type="molecule type" value="Genomic_DNA"/>
</dbReference>
<proteinExistence type="predicted"/>
<name>A0A8H3G892_9LECA</name>
<gene>
    <name evidence="2" type="ORF">IMSHALPRED_000492</name>
</gene>
<keyword evidence="3" id="KW-1185">Reference proteome</keyword>
<keyword evidence="1" id="KW-0472">Membrane</keyword>
<evidence type="ECO:0000313" key="2">
    <source>
        <dbReference type="EMBL" id="CAF9937650.1"/>
    </source>
</evidence>
<organism evidence="2 3">
    <name type="scientific">Imshaugia aleurites</name>
    <dbReference type="NCBI Taxonomy" id="172621"/>
    <lineage>
        <taxon>Eukaryota</taxon>
        <taxon>Fungi</taxon>
        <taxon>Dikarya</taxon>
        <taxon>Ascomycota</taxon>
        <taxon>Pezizomycotina</taxon>
        <taxon>Lecanoromycetes</taxon>
        <taxon>OSLEUM clade</taxon>
        <taxon>Lecanoromycetidae</taxon>
        <taxon>Lecanorales</taxon>
        <taxon>Lecanorineae</taxon>
        <taxon>Parmeliaceae</taxon>
        <taxon>Imshaugia</taxon>
    </lineage>
</organism>
<keyword evidence="1" id="KW-1133">Transmembrane helix</keyword>
<protein>
    <submittedName>
        <fullName evidence="2">Uncharacterized protein</fullName>
    </submittedName>
</protein>
<comment type="caution">
    <text evidence="2">The sequence shown here is derived from an EMBL/GenBank/DDBJ whole genome shotgun (WGS) entry which is preliminary data.</text>
</comment>
<feature type="transmembrane region" description="Helical" evidence="1">
    <location>
        <begin position="22"/>
        <end position="41"/>
    </location>
</feature>